<dbReference type="InterPro" id="IPR012349">
    <property type="entry name" value="Split_barrel_FMN-bd"/>
</dbReference>
<name>A0ABQ4DQB6_9CELL</name>
<gene>
    <name evidence="1" type="ORF">Cph01nite_33130</name>
</gene>
<dbReference type="EMBL" id="BONP01000029">
    <property type="protein sequence ID" value="GIG41551.1"/>
    <property type="molecule type" value="Genomic_DNA"/>
</dbReference>
<dbReference type="RefSeq" id="WP_203675838.1">
    <property type="nucleotide sequence ID" value="NZ_BONP01000029.1"/>
</dbReference>
<keyword evidence="2" id="KW-1185">Reference proteome</keyword>
<proteinExistence type="predicted"/>
<protein>
    <recommendedName>
        <fullName evidence="3">Pyridoxamine 5'-phosphate oxidase putative domain-containing protein</fullName>
    </recommendedName>
</protein>
<dbReference type="Gene3D" id="2.30.110.10">
    <property type="entry name" value="Electron Transport, Fmn-binding Protein, Chain A"/>
    <property type="match status" value="1"/>
</dbReference>
<evidence type="ECO:0000313" key="2">
    <source>
        <dbReference type="Proteomes" id="UP000614741"/>
    </source>
</evidence>
<dbReference type="SUPFAM" id="SSF50475">
    <property type="entry name" value="FMN-binding split barrel"/>
    <property type="match status" value="1"/>
</dbReference>
<sequence length="164" mass="17389">MSGGPALTTSQVWRTVARQPFVVVGMVNRRGQGRTVGVSPAVHGGDLWIAVADDDWKTAHLRHQPEVSVTVPVRRGGLLALVAPIPPATVTFSATASVLPADHAPDPVRRRLLRGLKVSDDVLAATVTVRLTPHGDLVTYGIGVPLLRMLDTERARGRVPAPPG</sequence>
<reference evidence="1 2" key="1">
    <citation type="submission" date="2021-01" db="EMBL/GenBank/DDBJ databases">
        <title>Whole genome shotgun sequence of Cellulomonas phragmiteti NBRC 110785.</title>
        <authorList>
            <person name="Komaki H."/>
            <person name="Tamura T."/>
        </authorList>
    </citation>
    <scope>NUCLEOTIDE SEQUENCE [LARGE SCALE GENOMIC DNA]</scope>
    <source>
        <strain evidence="1 2">NBRC 110785</strain>
    </source>
</reference>
<evidence type="ECO:0000313" key="1">
    <source>
        <dbReference type="EMBL" id="GIG41551.1"/>
    </source>
</evidence>
<evidence type="ECO:0008006" key="3">
    <source>
        <dbReference type="Google" id="ProtNLM"/>
    </source>
</evidence>
<comment type="caution">
    <text evidence="1">The sequence shown here is derived from an EMBL/GenBank/DDBJ whole genome shotgun (WGS) entry which is preliminary data.</text>
</comment>
<dbReference type="Proteomes" id="UP000614741">
    <property type="component" value="Unassembled WGS sequence"/>
</dbReference>
<organism evidence="1 2">
    <name type="scientific">Cellulomonas phragmiteti</name>
    <dbReference type="NCBI Taxonomy" id="478780"/>
    <lineage>
        <taxon>Bacteria</taxon>
        <taxon>Bacillati</taxon>
        <taxon>Actinomycetota</taxon>
        <taxon>Actinomycetes</taxon>
        <taxon>Micrococcales</taxon>
        <taxon>Cellulomonadaceae</taxon>
        <taxon>Cellulomonas</taxon>
    </lineage>
</organism>
<accession>A0ABQ4DQB6</accession>